<accession>A0AA95JD23</accession>
<gene>
    <name evidence="1" type="ORF">P0Y55_07345</name>
</gene>
<evidence type="ECO:0000313" key="2">
    <source>
        <dbReference type="Proteomes" id="UP001178662"/>
    </source>
</evidence>
<keyword evidence="2" id="KW-1185">Reference proteome</keyword>
<dbReference type="EMBL" id="CP119317">
    <property type="protein sequence ID" value="WEK55851.1"/>
    <property type="molecule type" value="Genomic_DNA"/>
</dbReference>
<proteinExistence type="predicted"/>
<protein>
    <submittedName>
        <fullName evidence="1">Uncharacterized protein</fullName>
    </submittedName>
</protein>
<evidence type="ECO:0000313" key="1">
    <source>
        <dbReference type="EMBL" id="WEK55851.1"/>
    </source>
</evidence>
<dbReference type="Proteomes" id="UP001178662">
    <property type="component" value="Chromosome"/>
</dbReference>
<reference evidence="1" key="1">
    <citation type="submission" date="2023-03" db="EMBL/GenBank/DDBJ databases">
        <title>Andean soil-derived lignocellulolytic bacterial consortium as a source of novel taxa and putative plastic-active enzymes.</title>
        <authorList>
            <person name="Diaz-Garcia L."/>
            <person name="Chuvochina M."/>
            <person name="Feuerriegel G."/>
            <person name="Bunk B."/>
            <person name="Sproer C."/>
            <person name="Streit W.R."/>
            <person name="Rodriguez L.M."/>
            <person name="Overmann J."/>
            <person name="Jimenez D.J."/>
        </authorList>
    </citation>
    <scope>NUCLEOTIDE SEQUENCE</scope>
    <source>
        <strain evidence="1">MAG 2441</strain>
    </source>
</reference>
<organism evidence="1 2">
    <name type="scientific">Candidatus Cohnella colombiensis</name>
    <dbReference type="NCBI Taxonomy" id="3121368"/>
    <lineage>
        <taxon>Bacteria</taxon>
        <taxon>Bacillati</taxon>
        <taxon>Bacillota</taxon>
        <taxon>Bacilli</taxon>
        <taxon>Bacillales</taxon>
        <taxon>Paenibacillaceae</taxon>
        <taxon>Cohnella</taxon>
    </lineage>
</organism>
<sequence length="239" mass="27200">MLIKDIEMALTLAESKGWKPGGESISRNALIHLLRRLEKTTTELRILQLGSSQTVFVWEALRSLDLLPVEVIVIEHDPIRASQLLTNTTSMTGITLNWNSLKQVTDGECEQLFSEPAEASERWGTIGKSVPLNQYQHYTIRNTFYGEAHQIPLLHNKIDVLIVDGPHGNGRSFAFPIFSSLLKKDALVLIDDFDHYPFAADLERIFSFDEIYKDVWEDQHWLLVRLTGGKIEAKAMLQQ</sequence>
<dbReference type="AlphaFoldDB" id="A0AA95JD23"/>
<name>A0AA95JD23_9BACL</name>